<accession>A0AAJ1IEN8</accession>
<protein>
    <recommendedName>
        <fullName evidence="9">Peptidase S10</fullName>
    </recommendedName>
</protein>
<dbReference type="Pfam" id="PF00450">
    <property type="entry name" value="Peptidase_S10"/>
    <property type="match status" value="1"/>
</dbReference>
<evidence type="ECO:0000256" key="3">
    <source>
        <dbReference type="ARBA" id="ARBA00022729"/>
    </source>
</evidence>
<dbReference type="InterPro" id="IPR029058">
    <property type="entry name" value="AB_hydrolase_fold"/>
</dbReference>
<dbReference type="GO" id="GO:0006508">
    <property type="term" value="P:proteolysis"/>
    <property type="evidence" value="ECO:0007669"/>
    <property type="project" value="UniProtKB-KW"/>
</dbReference>
<keyword evidence="1" id="KW-0121">Carboxypeptidase</keyword>
<keyword evidence="4" id="KW-0378">Hydrolase</keyword>
<evidence type="ECO:0000256" key="4">
    <source>
        <dbReference type="ARBA" id="ARBA00022801"/>
    </source>
</evidence>
<keyword evidence="5" id="KW-0325">Glycoprotein</keyword>
<evidence type="ECO:0000256" key="2">
    <source>
        <dbReference type="ARBA" id="ARBA00022670"/>
    </source>
</evidence>
<gene>
    <name evidence="7" type="ORF">PQJ61_14330</name>
</gene>
<keyword evidence="3" id="KW-0732">Signal</keyword>
<dbReference type="PROSITE" id="PS00131">
    <property type="entry name" value="CARBOXYPEPT_SER_SER"/>
    <property type="match status" value="1"/>
</dbReference>
<dbReference type="Gene3D" id="3.40.50.1820">
    <property type="entry name" value="alpha/beta hydrolase"/>
    <property type="match status" value="1"/>
</dbReference>
<evidence type="ECO:0000313" key="8">
    <source>
        <dbReference type="Proteomes" id="UP001221217"/>
    </source>
</evidence>
<sequence>MDKSDGKDYKKKGAVSIQKMNTGSRLDYRAEADWMILYKDEKPKAEMFYVGYTAVDEKEDENGTGRPVTFVFNGGPGASSVYLHIGALGPKRVELTPEGMPQAPPYRLADNEETWLEFSDLVFIDPIGTGFSRTMQEDSGGSGKTGDAAKSSTGADAAGSAGADKEKPDNEYWKLNRDLESLSEFIRKYLSKYNRWESPVYLAGESYGGFRVGKLVKMLQQDYGVGLSGAVLISPALEFDLLNSSDYDVLPWVDTFPTMAGAAAFHGKSRKLKKGESIAEIRARAADFAVNELLPVLAGGDLISESRRVRVLNAAADFIGLPREKVRAAGGRIGIEYFVKNMLRAEQRVLGLYDASSTTADPYPDRDGFGSPDPTLHQLERVFAAGINTQLRAGIGLRTEKDYDLLSETVNESWKLDTKQHALDMKVGAVDDLRYGMSLNPDMKVYISHGIFDLVTPSFSTDRLTALMKLTPEQKQNLTVKHYSGGHMYYSWAESRKSFFEDMRAFYWT</sequence>
<dbReference type="AlphaFoldDB" id="A0AAJ1IEN8"/>
<evidence type="ECO:0000313" key="7">
    <source>
        <dbReference type="EMBL" id="MDC7227938.1"/>
    </source>
</evidence>
<dbReference type="SUPFAM" id="SSF53474">
    <property type="entry name" value="alpha/beta-Hydrolases"/>
    <property type="match status" value="1"/>
</dbReference>
<evidence type="ECO:0000256" key="5">
    <source>
        <dbReference type="ARBA" id="ARBA00023180"/>
    </source>
</evidence>
<comment type="caution">
    <text evidence="7">The sequence shown here is derived from an EMBL/GenBank/DDBJ whole genome shotgun (WGS) entry which is preliminary data.</text>
</comment>
<dbReference type="InterPro" id="IPR001563">
    <property type="entry name" value="Peptidase_S10"/>
</dbReference>
<dbReference type="EMBL" id="JAQQAL010000035">
    <property type="protein sequence ID" value="MDC7227938.1"/>
    <property type="molecule type" value="Genomic_DNA"/>
</dbReference>
<name>A0AAJ1IEN8_9SPIO</name>
<evidence type="ECO:0000256" key="1">
    <source>
        <dbReference type="ARBA" id="ARBA00022645"/>
    </source>
</evidence>
<dbReference type="GO" id="GO:0004185">
    <property type="term" value="F:serine-type carboxypeptidase activity"/>
    <property type="evidence" value="ECO:0007669"/>
    <property type="project" value="InterPro"/>
</dbReference>
<dbReference type="PANTHER" id="PTHR11802">
    <property type="entry name" value="SERINE PROTEASE FAMILY S10 SERINE CARBOXYPEPTIDASE"/>
    <property type="match status" value="1"/>
</dbReference>
<feature type="region of interest" description="Disordered" evidence="6">
    <location>
        <begin position="134"/>
        <end position="169"/>
    </location>
</feature>
<dbReference type="Proteomes" id="UP001221217">
    <property type="component" value="Unassembled WGS sequence"/>
</dbReference>
<dbReference type="PANTHER" id="PTHR11802:SF3">
    <property type="entry name" value="RETINOID-INDUCIBLE SERINE CARBOXYPEPTIDASE"/>
    <property type="match status" value="1"/>
</dbReference>
<proteinExistence type="predicted"/>
<feature type="compositionally biased region" description="Low complexity" evidence="6">
    <location>
        <begin position="148"/>
        <end position="162"/>
    </location>
</feature>
<reference evidence="7 8" key="1">
    <citation type="submission" date="2022-12" db="EMBL/GenBank/DDBJ databases">
        <title>Metagenome assembled genome from gulf of manar.</title>
        <authorList>
            <person name="Kohli P."/>
            <person name="Pk S."/>
            <person name="Venkata Ramana C."/>
            <person name="Sasikala C."/>
        </authorList>
    </citation>
    <scope>NUCLEOTIDE SEQUENCE [LARGE SCALE GENOMIC DNA]</scope>
    <source>
        <strain evidence="7">JB008</strain>
    </source>
</reference>
<evidence type="ECO:0008006" key="9">
    <source>
        <dbReference type="Google" id="ProtNLM"/>
    </source>
</evidence>
<evidence type="ECO:0000256" key="6">
    <source>
        <dbReference type="SAM" id="MobiDB-lite"/>
    </source>
</evidence>
<organism evidence="7 8">
    <name type="scientific">Candidatus Thalassospirochaeta sargassi</name>
    <dbReference type="NCBI Taxonomy" id="3119039"/>
    <lineage>
        <taxon>Bacteria</taxon>
        <taxon>Pseudomonadati</taxon>
        <taxon>Spirochaetota</taxon>
        <taxon>Spirochaetia</taxon>
        <taxon>Spirochaetales</taxon>
        <taxon>Spirochaetaceae</taxon>
        <taxon>Candidatus Thalassospirochaeta</taxon>
    </lineage>
</organism>
<dbReference type="InterPro" id="IPR018202">
    <property type="entry name" value="Ser_caboxypep_ser_AS"/>
</dbReference>
<keyword evidence="2" id="KW-0645">Protease</keyword>